<feature type="region of interest" description="Disordered" evidence="5">
    <location>
        <begin position="265"/>
        <end position="333"/>
    </location>
</feature>
<sequence>MVSPPRFFIVRPDGKKPTADGKVNTLPGPIVPLIAVDELPEWLNIVGVPRELTVEQTVGLYNLGTVSKSKGSYAVEITHQALPAVRQLPGTLKAIEPKPENHTTANPPHETTTTRQSAAASPETAVHPADRMKAHWSEAHARAAGLVSNTTGSPTPRQQQQQLQPQRSLSAATSHPSPPRSSTKSSGSSSNNNPASSPNPSPSANPSTRTEYCRHWCHHGTCKWGLHCRYLHAMPATPAELAAVGLRGLPAWWVALQQHCYNSNNNNDNHNNGHQSNAIGNSSNGNGGTPGSRTVEHALGPDTAGGGSSSNNSKSSGGLYFDPRDVRAPGGGAGGMMHPMGWGMVPGAVRAGGAVVSGHGGGQKAATRAQLRETLALLRELRLRLGLGSELGGGGGGVGGGGKAVRKREVNPLEKGRGKGVVGGDKEAMLTAAKTGGLAASIHAPAAGADRGQAQTGTVVTPPAGLAVQTTGGKGCGEKATGLPAQPAETQKVDKLVDV</sequence>
<keyword evidence="3 4" id="KW-0862">Zinc</keyword>
<evidence type="ECO:0000259" key="6">
    <source>
        <dbReference type="PROSITE" id="PS50103"/>
    </source>
</evidence>
<protein>
    <submittedName>
        <fullName evidence="7">97b3f36b-429f-4098-b919-7b3f35b5a307</fullName>
    </submittedName>
</protein>
<feature type="zinc finger region" description="C3H1-type" evidence="4">
    <location>
        <begin position="207"/>
        <end position="235"/>
    </location>
</feature>
<evidence type="ECO:0000256" key="3">
    <source>
        <dbReference type="ARBA" id="ARBA00022833"/>
    </source>
</evidence>
<dbReference type="SUPFAM" id="SSF90229">
    <property type="entry name" value="CCCH zinc finger"/>
    <property type="match status" value="1"/>
</dbReference>
<feature type="region of interest" description="Disordered" evidence="5">
    <location>
        <begin position="471"/>
        <end position="499"/>
    </location>
</feature>
<dbReference type="GO" id="GO:0008270">
    <property type="term" value="F:zinc ion binding"/>
    <property type="evidence" value="ECO:0007669"/>
    <property type="project" value="UniProtKB-KW"/>
</dbReference>
<feature type="compositionally biased region" description="Low complexity" evidence="5">
    <location>
        <begin position="309"/>
        <end position="318"/>
    </location>
</feature>
<feature type="compositionally biased region" description="Low complexity" evidence="5">
    <location>
        <begin position="102"/>
        <end position="114"/>
    </location>
</feature>
<keyword evidence="2 4" id="KW-0863">Zinc-finger</keyword>
<feature type="compositionally biased region" description="Low complexity" evidence="5">
    <location>
        <begin position="265"/>
        <end position="284"/>
    </location>
</feature>
<feature type="region of interest" description="Disordered" evidence="5">
    <location>
        <begin position="95"/>
        <end position="131"/>
    </location>
</feature>
<accession>A0A3S4ESQ2</accession>
<evidence type="ECO:0000256" key="4">
    <source>
        <dbReference type="PROSITE-ProRule" id="PRU00723"/>
    </source>
</evidence>
<keyword evidence="1 4" id="KW-0479">Metal-binding</keyword>
<dbReference type="EMBL" id="OUUZ01000001">
    <property type="protein sequence ID" value="SPQ17918.1"/>
    <property type="molecule type" value="Genomic_DNA"/>
</dbReference>
<dbReference type="InterPro" id="IPR036855">
    <property type="entry name" value="Znf_CCCH_sf"/>
</dbReference>
<evidence type="ECO:0000313" key="8">
    <source>
        <dbReference type="Proteomes" id="UP000289323"/>
    </source>
</evidence>
<dbReference type="InterPro" id="IPR000571">
    <property type="entry name" value="Znf_CCCH"/>
</dbReference>
<dbReference type="PROSITE" id="PS50103">
    <property type="entry name" value="ZF_C3H1"/>
    <property type="match status" value="1"/>
</dbReference>
<name>A0A3S4ESQ2_9PEZI</name>
<gene>
    <name evidence="7" type="ORF">TT172_LOCUS337</name>
</gene>
<feature type="compositionally biased region" description="Low complexity" evidence="5">
    <location>
        <begin position="156"/>
        <end position="196"/>
    </location>
</feature>
<feature type="domain" description="C3H1-type" evidence="6">
    <location>
        <begin position="207"/>
        <end position="235"/>
    </location>
</feature>
<dbReference type="Gene3D" id="4.10.1000.10">
    <property type="entry name" value="Zinc finger, CCCH-type"/>
    <property type="match status" value="1"/>
</dbReference>
<feature type="region of interest" description="Disordered" evidence="5">
    <location>
        <begin position="147"/>
        <end position="210"/>
    </location>
</feature>
<dbReference type="Proteomes" id="UP000289323">
    <property type="component" value="Unassembled WGS sequence"/>
</dbReference>
<evidence type="ECO:0000256" key="1">
    <source>
        <dbReference type="ARBA" id="ARBA00022723"/>
    </source>
</evidence>
<evidence type="ECO:0000313" key="7">
    <source>
        <dbReference type="EMBL" id="SPQ17918.1"/>
    </source>
</evidence>
<dbReference type="AlphaFoldDB" id="A0A3S4ESQ2"/>
<evidence type="ECO:0000256" key="2">
    <source>
        <dbReference type="ARBA" id="ARBA00022771"/>
    </source>
</evidence>
<reference evidence="7 8" key="1">
    <citation type="submission" date="2018-04" db="EMBL/GenBank/DDBJ databases">
        <authorList>
            <person name="Huttner S."/>
            <person name="Dainat J."/>
        </authorList>
    </citation>
    <scope>NUCLEOTIDE SEQUENCE [LARGE SCALE GENOMIC DNA]</scope>
</reference>
<evidence type="ECO:0000256" key="5">
    <source>
        <dbReference type="SAM" id="MobiDB-lite"/>
    </source>
</evidence>
<proteinExistence type="predicted"/>
<organism evidence="7 8">
    <name type="scientific">Thermothielavioides terrestris</name>
    <dbReference type="NCBI Taxonomy" id="2587410"/>
    <lineage>
        <taxon>Eukaryota</taxon>
        <taxon>Fungi</taxon>
        <taxon>Dikarya</taxon>
        <taxon>Ascomycota</taxon>
        <taxon>Pezizomycotina</taxon>
        <taxon>Sordariomycetes</taxon>
        <taxon>Sordariomycetidae</taxon>
        <taxon>Sordariales</taxon>
        <taxon>Chaetomiaceae</taxon>
        <taxon>Thermothielavioides</taxon>
    </lineage>
</organism>